<organism evidence="2 3">
    <name type="scientific">Funneliformis mosseae</name>
    <name type="common">Endomycorrhizal fungus</name>
    <name type="synonym">Glomus mosseae</name>
    <dbReference type="NCBI Taxonomy" id="27381"/>
    <lineage>
        <taxon>Eukaryota</taxon>
        <taxon>Fungi</taxon>
        <taxon>Fungi incertae sedis</taxon>
        <taxon>Mucoromycota</taxon>
        <taxon>Glomeromycotina</taxon>
        <taxon>Glomeromycetes</taxon>
        <taxon>Glomerales</taxon>
        <taxon>Glomeraceae</taxon>
        <taxon>Funneliformis</taxon>
    </lineage>
</organism>
<reference evidence="2" key="1">
    <citation type="submission" date="2021-06" db="EMBL/GenBank/DDBJ databases">
        <authorList>
            <person name="Kallberg Y."/>
            <person name="Tangrot J."/>
            <person name="Rosling A."/>
        </authorList>
    </citation>
    <scope>NUCLEOTIDE SEQUENCE</scope>
    <source>
        <strain evidence="2">87-6 pot B 2015</strain>
    </source>
</reference>
<protein>
    <submittedName>
        <fullName evidence="2">106_t:CDS:1</fullName>
    </submittedName>
</protein>
<dbReference type="Proteomes" id="UP000789375">
    <property type="component" value="Unassembled WGS sequence"/>
</dbReference>
<evidence type="ECO:0000313" key="3">
    <source>
        <dbReference type="Proteomes" id="UP000789375"/>
    </source>
</evidence>
<accession>A0A9N9G7Q2</accession>
<sequence>KGHYSKECDLPPKKRKDANIVEVYFNLDSEYEEEDYEKIYATSKVRVTPYITNRRDVKEKSKRMSESQQEMRLRNRNISKPIPFTTLMNIKEGISTRKGKKP</sequence>
<dbReference type="EMBL" id="CAJVPP010002012">
    <property type="protein sequence ID" value="CAG8582949.1"/>
    <property type="molecule type" value="Genomic_DNA"/>
</dbReference>
<feature type="non-terminal residue" evidence="2">
    <location>
        <position position="1"/>
    </location>
</feature>
<name>A0A9N9G7Q2_FUNMO</name>
<feature type="compositionally biased region" description="Basic and acidic residues" evidence="1">
    <location>
        <begin position="56"/>
        <end position="73"/>
    </location>
</feature>
<feature type="region of interest" description="Disordered" evidence="1">
    <location>
        <begin position="56"/>
        <end position="79"/>
    </location>
</feature>
<dbReference type="AlphaFoldDB" id="A0A9N9G7Q2"/>
<comment type="caution">
    <text evidence="2">The sequence shown here is derived from an EMBL/GenBank/DDBJ whole genome shotgun (WGS) entry which is preliminary data.</text>
</comment>
<keyword evidence="3" id="KW-1185">Reference proteome</keyword>
<evidence type="ECO:0000256" key="1">
    <source>
        <dbReference type="SAM" id="MobiDB-lite"/>
    </source>
</evidence>
<evidence type="ECO:0000313" key="2">
    <source>
        <dbReference type="EMBL" id="CAG8582949.1"/>
    </source>
</evidence>
<proteinExistence type="predicted"/>
<gene>
    <name evidence="2" type="ORF">FMOSSE_LOCUS8040</name>
</gene>